<dbReference type="PANTHER" id="PTHR43875">
    <property type="entry name" value="MALTODEXTRIN IMPORT ATP-BINDING PROTEIN MSMX"/>
    <property type="match status" value="1"/>
</dbReference>
<evidence type="ECO:0000256" key="6">
    <source>
        <dbReference type="ARBA" id="ARBA00023136"/>
    </source>
</evidence>
<dbReference type="PROSITE" id="PS50893">
    <property type="entry name" value="ABC_TRANSPORTER_2"/>
    <property type="match status" value="1"/>
</dbReference>
<keyword evidence="5" id="KW-1278">Translocase</keyword>
<dbReference type="InterPro" id="IPR008995">
    <property type="entry name" value="Mo/tungstate-bd_C_term_dom"/>
</dbReference>
<keyword evidence="1" id="KW-0813">Transport</keyword>
<evidence type="ECO:0000256" key="2">
    <source>
        <dbReference type="ARBA" id="ARBA00022475"/>
    </source>
</evidence>
<evidence type="ECO:0000256" key="4">
    <source>
        <dbReference type="ARBA" id="ARBA00022840"/>
    </source>
</evidence>
<dbReference type="Gene3D" id="2.40.50.140">
    <property type="entry name" value="Nucleic acid-binding proteins"/>
    <property type="match status" value="1"/>
</dbReference>
<dbReference type="SUPFAM" id="SSF50331">
    <property type="entry name" value="MOP-like"/>
    <property type="match status" value="1"/>
</dbReference>
<evidence type="ECO:0000313" key="9">
    <source>
        <dbReference type="Proteomes" id="UP001205843"/>
    </source>
</evidence>
<dbReference type="InterPro" id="IPR047641">
    <property type="entry name" value="ABC_transpr_MalK/UgpC-like"/>
</dbReference>
<dbReference type="RefSeq" id="WP_253472820.1">
    <property type="nucleotide sequence ID" value="NZ_JALJXV010000001.1"/>
</dbReference>
<keyword evidence="6" id="KW-0472">Membrane</keyword>
<keyword evidence="4 8" id="KW-0067">ATP-binding</keyword>
<dbReference type="GO" id="GO:0015408">
    <property type="term" value="F:ABC-type ferric iron transporter activity"/>
    <property type="evidence" value="ECO:0007669"/>
    <property type="project" value="InterPro"/>
</dbReference>
<evidence type="ECO:0000256" key="1">
    <source>
        <dbReference type="ARBA" id="ARBA00022448"/>
    </source>
</evidence>
<reference evidence="8" key="1">
    <citation type="submission" date="2022-03" db="EMBL/GenBank/DDBJ databases">
        <title>Genomic Encyclopedia of Type Strains, Phase III (KMG-III): the genomes of soil and plant-associated and newly described type strains.</title>
        <authorList>
            <person name="Whitman W."/>
        </authorList>
    </citation>
    <scope>NUCLEOTIDE SEQUENCE</scope>
    <source>
        <strain evidence="8">ANL 6-2</strain>
    </source>
</reference>
<dbReference type="InterPro" id="IPR015853">
    <property type="entry name" value="ABC_transpr_FbpC"/>
</dbReference>
<dbReference type="InterPro" id="IPR003593">
    <property type="entry name" value="AAA+_ATPase"/>
</dbReference>
<dbReference type="Gene3D" id="3.40.50.300">
    <property type="entry name" value="P-loop containing nucleotide triphosphate hydrolases"/>
    <property type="match status" value="1"/>
</dbReference>
<dbReference type="GO" id="GO:0055052">
    <property type="term" value="C:ATP-binding cassette (ABC) transporter complex, substrate-binding subunit-containing"/>
    <property type="evidence" value="ECO:0007669"/>
    <property type="project" value="TreeGrafter"/>
</dbReference>
<dbReference type="AlphaFoldDB" id="A0AAE3G381"/>
<dbReference type="GO" id="GO:0005524">
    <property type="term" value="F:ATP binding"/>
    <property type="evidence" value="ECO:0007669"/>
    <property type="project" value="UniProtKB-KW"/>
</dbReference>
<dbReference type="InterPro" id="IPR012340">
    <property type="entry name" value="NA-bd_OB-fold"/>
</dbReference>
<evidence type="ECO:0000256" key="5">
    <source>
        <dbReference type="ARBA" id="ARBA00022967"/>
    </source>
</evidence>
<dbReference type="Proteomes" id="UP001205843">
    <property type="component" value="Unassembled WGS sequence"/>
</dbReference>
<dbReference type="EMBL" id="JALJXV010000001">
    <property type="protein sequence ID" value="MCP1673077.1"/>
    <property type="molecule type" value="Genomic_DNA"/>
</dbReference>
<keyword evidence="2" id="KW-1003">Cell membrane</keyword>
<dbReference type="SUPFAM" id="SSF52540">
    <property type="entry name" value="P-loop containing nucleoside triphosphate hydrolases"/>
    <property type="match status" value="1"/>
</dbReference>
<dbReference type="GO" id="GO:0016887">
    <property type="term" value="F:ATP hydrolysis activity"/>
    <property type="evidence" value="ECO:0007669"/>
    <property type="project" value="InterPro"/>
</dbReference>
<accession>A0AAE3G381</accession>
<dbReference type="PANTHER" id="PTHR43875:SF15">
    <property type="entry name" value="TREHALOSE IMPORT ATP-BINDING PROTEIN SUGC"/>
    <property type="match status" value="1"/>
</dbReference>
<comment type="caution">
    <text evidence="8">The sequence shown here is derived from an EMBL/GenBank/DDBJ whole genome shotgun (WGS) entry which is preliminary data.</text>
</comment>
<gene>
    <name evidence="8" type="ORF">J2T57_000169</name>
</gene>
<dbReference type="CDD" id="cd03259">
    <property type="entry name" value="ABC_Carb_Solutes_like"/>
    <property type="match status" value="1"/>
</dbReference>
<dbReference type="SMART" id="SM00382">
    <property type="entry name" value="AAA"/>
    <property type="match status" value="1"/>
</dbReference>
<dbReference type="Pfam" id="PF00005">
    <property type="entry name" value="ABC_tran"/>
    <property type="match status" value="1"/>
</dbReference>
<evidence type="ECO:0000313" key="8">
    <source>
        <dbReference type="EMBL" id="MCP1673077.1"/>
    </source>
</evidence>
<dbReference type="Gene3D" id="2.40.50.100">
    <property type="match status" value="1"/>
</dbReference>
<protein>
    <submittedName>
        <fullName evidence="8">Glycerol transport system ATP-binding protein</fullName>
    </submittedName>
</protein>
<organism evidence="8 9">
    <name type="scientific">Natronocella acetinitrilica</name>
    <dbReference type="NCBI Taxonomy" id="414046"/>
    <lineage>
        <taxon>Bacteria</taxon>
        <taxon>Pseudomonadati</taxon>
        <taxon>Pseudomonadota</taxon>
        <taxon>Gammaproteobacteria</taxon>
        <taxon>Chromatiales</taxon>
        <taxon>Ectothiorhodospiraceae</taxon>
        <taxon>Natronocella</taxon>
    </lineage>
</organism>
<dbReference type="InterPro" id="IPR003439">
    <property type="entry name" value="ABC_transporter-like_ATP-bd"/>
</dbReference>
<name>A0AAE3G381_9GAMM</name>
<evidence type="ECO:0000259" key="7">
    <source>
        <dbReference type="PROSITE" id="PS50893"/>
    </source>
</evidence>
<keyword evidence="3" id="KW-0547">Nucleotide-binding</keyword>
<evidence type="ECO:0000256" key="3">
    <source>
        <dbReference type="ARBA" id="ARBA00022741"/>
    </source>
</evidence>
<keyword evidence="9" id="KW-1185">Reference proteome</keyword>
<proteinExistence type="predicted"/>
<sequence length="366" mass="40014">MTIELENISKVVGGEVHLDDLSLRMEAGSFNILLGRTLAGKTTVMRIMAGLEQPDGGRVLEDGRDVTGLTVRKRSVAMVYQQFINYPAMTVYQNIASPLRLAGVARKEIDRRVRETAEMMGMSHLLDRTPAELSGGQQQRTAMARALVRDSKLLLLDEPLVNLDYKLREGLRQELREILKVRDSVVVYATTEPQEALILGGSLTVLHEGRVEQSGPTHNVYRNPRTIEVARIFSDPPMNLASGRIMDGEVRVGEHRGIPLPTHLADLAPGKYIFGLRPHHLSPQQQQNNGVVIDGHCELTEISGSLSFTHINDGENSWVAQVPGVFEAHVGQRLTAYANPAKLFAFSPSGTLARAPGNGASAGGVH</sequence>
<feature type="domain" description="ABC transporter" evidence="7">
    <location>
        <begin position="3"/>
        <end position="233"/>
    </location>
</feature>
<dbReference type="InterPro" id="IPR027417">
    <property type="entry name" value="P-loop_NTPase"/>
</dbReference>